<feature type="domain" description="Restriction endonuclease type IV Mrr" evidence="1">
    <location>
        <begin position="157"/>
        <end position="276"/>
    </location>
</feature>
<evidence type="ECO:0000259" key="1">
    <source>
        <dbReference type="Pfam" id="PF04471"/>
    </source>
</evidence>
<dbReference type="GO" id="GO:0015666">
    <property type="term" value="F:restriction endodeoxyribonuclease activity"/>
    <property type="evidence" value="ECO:0007669"/>
    <property type="project" value="TreeGrafter"/>
</dbReference>
<dbReference type="GO" id="GO:0003677">
    <property type="term" value="F:DNA binding"/>
    <property type="evidence" value="ECO:0007669"/>
    <property type="project" value="InterPro"/>
</dbReference>
<dbReference type="Pfam" id="PF14338">
    <property type="entry name" value="Mrr_N"/>
    <property type="match status" value="1"/>
</dbReference>
<keyword evidence="4" id="KW-1185">Reference proteome</keyword>
<dbReference type="EMBL" id="CP060822">
    <property type="protein sequence ID" value="QNP28843.1"/>
    <property type="molecule type" value="Genomic_DNA"/>
</dbReference>
<dbReference type="PANTHER" id="PTHR30015">
    <property type="entry name" value="MRR RESTRICTION SYSTEM PROTEIN"/>
    <property type="match status" value="1"/>
</dbReference>
<evidence type="ECO:0000259" key="2">
    <source>
        <dbReference type="Pfam" id="PF14338"/>
    </source>
</evidence>
<protein>
    <submittedName>
        <fullName evidence="3">Restriction endonuclease</fullName>
    </submittedName>
</protein>
<dbReference type="AlphaFoldDB" id="A0A7H0EYH7"/>
<dbReference type="KEGG" id="ccur:IAR63_13310"/>
<dbReference type="Gene3D" id="3.40.1350.10">
    <property type="match status" value="1"/>
</dbReference>
<dbReference type="InterPro" id="IPR052906">
    <property type="entry name" value="Type_IV_Methyl-Rstrct_Enzyme"/>
</dbReference>
<gene>
    <name evidence="3" type="ORF">IAR63_13310</name>
</gene>
<feature type="domain" description="Restriction system protein Mrr-like N-terminal" evidence="2">
    <location>
        <begin position="6"/>
        <end position="90"/>
    </location>
</feature>
<evidence type="ECO:0000313" key="4">
    <source>
        <dbReference type="Proteomes" id="UP000516013"/>
    </source>
</evidence>
<dbReference type="InterPro" id="IPR011856">
    <property type="entry name" value="tRNA_endonuc-like_dom_sf"/>
</dbReference>
<proteinExistence type="predicted"/>
<sequence length="300" mass="33145">MPVPNFQSLMLPVLKTAAQGEVKFSAVISLLAKSLGLSQEDISELVPSGKQTVLANRVGWAKTYLKKAKLIEYTKRGYFSITQLGKDVLESNPSEINSAYLMEFEDFRQFKKVTEDEESSIILTNDVTQTPHELIASAHKQIQSALIQELLDPILAAPPDFFERLIINLLMSMGYGGSVQNSGRALGKSGDDGIDGVIDQDALGLDRVYIQAKRYSPGNSIGSGAIRDFFGSLDRHKANKGLFVTTSSFSSSAKETIEFLSKRIVLIDGNQLAKLMISFNVGCRIEETLYIKKIDEEFFE</sequence>
<evidence type="ECO:0000313" key="3">
    <source>
        <dbReference type="EMBL" id="QNP28843.1"/>
    </source>
</evidence>
<dbReference type="SUPFAM" id="SSF52980">
    <property type="entry name" value="Restriction endonuclease-like"/>
    <property type="match status" value="1"/>
</dbReference>
<keyword evidence="3" id="KW-0255">Endonuclease</keyword>
<keyword evidence="3" id="KW-0378">Hydrolase</keyword>
<dbReference type="RefSeq" id="WP_187705594.1">
    <property type="nucleotide sequence ID" value="NZ_CP060822.1"/>
</dbReference>
<keyword evidence="3" id="KW-0540">Nuclease</keyword>
<organism evidence="3 4">
    <name type="scientific">Cylindrospermopsis curvispora GIHE-G1</name>
    <dbReference type="NCBI Taxonomy" id="2666332"/>
    <lineage>
        <taxon>Bacteria</taxon>
        <taxon>Bacillati</taxon>
        <taxon>Cyanobacteriota</taxon>
        <taxon>Cyanophyceae</taxon>
        <taxon>Nostocales</taxon>
        <taxon>Aphanizomenonaceae</taxon>
        <taxon>Cylindrospermopsis</taxon>
    </lineage>
</organism>
<dbReference type="InterPro" id="IPR011335">
    <property type="entry name" value="Restrct_endonuc-II-like"/>
</dbReference>
<dbReference type="Proteomes" id="UP000516013">
    <property type="component" value="Chromosome"/>
</dbReference>
<dbReference type="InterPro" id="IPR007560">
    <property type="entry name" value="Restrct_endonuc_IV_Mrr"/>
</dbReference>
<dbReference type="GO" id="GO:0009307">
    <property type="term" value="P:DNA restriction-modification system"/>
    <property type="evidence" value="ECO:0007669"/>
    <property type="project" value="InterPro"/>
</dbReference>
<dbReference type="InterPro" id="IPR025745">
    <property type="entry name" value="Mrr-like_N_dom"/>
</dbReference>
<dbReference type="Pfam" id="PF04471">
    <property type="entry name" value="Mrr_cat"/>
    <property type="match status" value="1"/>
</dbReference>
<accession>A0A7H0EYH7</accession>
<reference evidence="3 4" key="1">
    <citation type="submission" date="2020-08" db="EMBL/GenBank/DDBJ databases">
        <title>Complete genome sequence of Raphidiopsis curvispora isolated from drinking water reservoir in South Korea.</title>
        <authorList>
            <person name="Jeong J."/>
        </authorList>
    </citation>
    <scope>NUCLEOTIDE SEQUENCE [LARGE SCALE GENOMIC DNA]</scope>
    <source>
        <strain evidence="3 4">GIHE-G1</strain>
    </source>
</reference>
<dbReference type="PANTHER" id="PTHR30015:SF7">
    <property type="entry name" value="TYPE IV METHYL-DIRECTED RESTRICTION ENZYME ECOKMRR"/>
    <property type="match status" value="1"/>
</dbReference>
<name>A0A7H0EYH7_9CYAN</name>